<feature type="compositionally biased region" description="Polar residues" evidence="1">
    <location>
        <begin position="1"/>
        <end position="16"/>
    </location>
</feature>
<dbReference type="PANTHER" id="PTHR38489">
    <property type="entry name" value="HISTONE CHAPERONE DOMAIN-CONTAINING PROTEIN"/>
    <property type="match status" value="1"/>
</dbReference>
<dbReference type="EMBL" id="ML977513">
    <property type="protein sequence ID" value="KAF2126656.1"/>
    <property type="molecule type" value="Genomic_DNA"/>
</dbReference>
<evidence type="ECO:0000313" key="2">
    <source>
        <dbReference type="EMBL" id="KAF2126656.1"/>
    </source>
</evidence>
<protein>
    <recommendedName>
        <fullName evidence="4">Histone chaperone domain-containing protein</fullName>
    </recommendedName>
</protein>
<dbReference type="GeneID" id="54404624"/>
<evidence type="ECO:0000256" key="1">
    <source>
        <dbReference type="SAM" id="MobiDB-lite"/>
    </source>
</evidence>
<dbReference type="GO" id="GO:0000492">
    <property type="term" value="P:box C/D snoRNP assembly"/>
    <property type="evidence" value="ECO:0007669"/>
    <property type="project" value="InterPro"/>
</dbReference>
<dbReference type="PANTHER" id="PTHR38489:SF1">
    <property type="entry name" value="HISTONE CHAPERONE DOMAIN-CONTAINING PROTEIN"/>
    <property type="match status" value="1"/>
</dbReference>
<feature type="compositionally biased region" description="Low complexity" evidence="1">
    <location>
        <begin position="17"/>
        <end position="26"/>
    </location>
</feature>
<feature type="compositionally biased region" description="Basic and acidic residues" evidence="1">
    <location>
        <begin position="172"/>
        <end position="190"/>
    </location>
</feature>
<dbReference type="AlphaFoldDB" id="A0A6A6A540"/>
<evidence type="ECO:0000313" key="3">
    <source>
        <dbReference type="Proteomes" id="UP000799771"/>
    </source>
</evidence>
<dbReference type="InterPro" id="IPR027921">
    <property type="entry name" value="NOPCHAP1"/>
</dbReference>
<name>A0A6A6A540_9PLEO</name>
<gene>
    <name evidence="2" type="ORF">P153DRAFT_297935</name>
</gene>
<accession>A0A6A6A540</accession>
<reference evidence="2" key="1">
    <citation type="journal article" date="2020" name="Stud. Mycol.">
        <title>101 Dothideomycetes genomes: a test case for predicting lifestyles and emergence of pathogens.</title>
        <authorList>
            <person name="Haridas S."/>
            <person name="Albert R."/>
            <person name="Binder M."/>
            <person name="Bloem J."/>
            <person name="Labutti K."/>
            <person name="Salamov A."/>
            <person name="Andreopoulos B."/>
            <person name="Baker S."/>
            <person name="Barry K."/>
            <person name="Bills G."/>
            <person name="Bluhm B."/>
            <person name="Cannon C."/>
            <person name="Castanera R."/>
            <person name="Culley D."/>
            <person name="Daum C."/>
            <person name="Ezra D."/>
            <person name="Gonzalez J."/>
            <person name="Henrissat B."/>
            <person name="Kuo A."/>
            <person name="Liang C."/>
            <person name="Lipzen A."/>
            <person name="Lutzoni F."/>
            <person name="Magnuson J."/>
            <person name="Mondo S."/>
            <person name="Nolan M."/>
            <person name="Ohm R."/>
            <person name="Pangilinan J."/>
            <person name="Park H.-J."/>
            <person name="Ramirez L."/>
            <person name="Alfaro M."/>
            <person name="Sun H."/>
            <person name="Tritt A."/>
            <person name="Yoshinaga Y."/>
            <person name="Zwiers L.-H."/>
            <person name="Turgeon B."/>
            <person name="Goodwin S."/>
            <person name="Spatafora J."/>
            <person name="Crous P."/>
            <person name="Grigoriev I."/>
        </authorList>
    </citation>
    <scope>NUCLEOTIDE SEQUENCE</scope>
    <source>
        <strain evidence="2">CBS 119687</strain>
    </source>
</reference>
<feature type="region of interest" description="Disordered" evidence="1">
    <location>
        <begin position="1"/>
        <end position="85"/>
    </location>
</feature>
<organism evidence="2 3">
    <name type="scientific">Dothidotthia symphoricarpi CBS 119687</name>
    <dbReference type="NCBI Taxonomy" id="1392245"/>
    <lineage>
        <taxon>Eukaryota</taxon>
        <taxon>Fungi</taxon>
        <taxon>Dikarya</taxon>
        <taxon>Ascomycota</taxon>
        <taxon>Pezizomycotina</taxon>
        <taxon>Dothideomycetes</taxon>
        <taxon>Pleosporomycetidae</taxon>
        <taxon>Pleosporales</taxon>
        <taxon>Dothidotthiaceae</taxon>
        <taxon>Dothidotthia</taxon>
    </lineage>
</organism>
<dbReference type="OrthoDB" id="1112980at2759"/>
<evidence type="ECO:0008006" key="4">
    <source>
        <dbReference type="Google" id="ProtNLM"/>
    </source>
</evidence>
<feature type="compositionally biased region" description="Acidic residues" evidence="1">
    <location>
        <begin position="46"/>
        <end position="65"/>
    </location>
</feature>
<feature type="compositionally biased region" description="Acidic residues" evidence="1">
    <location>
        <begin position="161"/>
        <end position="170"/>
    </location>
</feature>
<dbReference type="Pfam" id="PF15370">
    <property type="entry name" value="NOPCHAP1"/>
    <property type="match status" value="1"/>
</dbReference>
<proteinExistence type="predicted"/>
<sequence>MSSSPGRKPTTRSSTNKPATPTAKKAAPPPSDSDDDSSELSSSSEEPSDESSDDDSDEELEDAVDQDGVVNVRANRGKKPVMKLNKNEMGPDIRVFLKEFLPQLKAANDELAAQKKAGTLKSIDAMDGVEGGQGAAEVDEDKDYIEMDLGLGVLEVKDDRDGDNDDEMDIGEGGKERDVLGKLMGREKTGKPAVVQEMDTQRS</sequence>
<feature type="region of interest" description="Disordered" evidence="1">
    <location>
        <begin position="156"/>
        <end position="203"/>
    </location>
</feature>
<dbReference type="Proteomes" id="UP000799771">
    <property type="component" value="Unassembled WGS sequence"/>
</dbReference>
<keyword evidence="3" id="KW-1185">Reference proteome</keyword>
<dbReference type="RefSeq" id="XP_033521048.1">
    <property type="nucleotide sequence ID" value="XM_033664192.1"/>
</dbReference>